<evidence type="ECO:0000313" key="2">
    <source>
        <dbReference type="EMBL" id="QDP41677.1"/>
    </source>
</evidence>
<reference evidence="2 3" key="1">
    <citation type="submission" date="2019-07" db="EMBL/GenBank/DDBJ databases">
        <authorList>
            <person name="Li J."/>
        </authorList>
    </citation>
    <scope>NUCLEOTIDE SEQUENCE [LARGE SCALE GENOMIC DNA]</scope>
    <source>
        <strain evidence="2 3">TKL69</strain>
    </source>
</reference>
<dbReference type="Proteomes" id="UP000315215">
    <property type="component" value="Chromosome"/>
</dbReference>
<gene>
    <name evidence="2" type="ORF">FN924_16755</name>
</gene>
<dbReference type="OrthoDB" id="2691655at2"/>
<keyword evidence="1" id="KW-0732">Signal</keyword>
<dbReference type="EMBL" id="CP041666">
    <property type="protein sequence ID" value="QDP41677.1"/>
    <property type="molecule type" value="Genomic_DNA"/>
</dbReference>
<evidence type="ECO:0000313" key="3">
    <source>
        <dbReference type="Proteomes" id="UP000315215"/>
    </source>
</evidence>
<dbReference type="PROSITE" id="PS51257">
    <property type="entry name" value="PROKAR_LIPOPROTEIN"/>
    <property type="match status" value="1"/>
</dbReference>
<accession>A0A516KJX1</accession>
<protein>
    <recommendedName>
        <fullName evidence="4">Sporulation protein</fullName>
    </recommendedName>
</protein>
<keyword evidence="3" id="KW-1185">Reference proteome</keyword>
<evidence type="ECO:0000256" key="1">
    <source>
        <dbReference type="SAM" id="SignalP"/>
    </source>
</evidence>
<organism evidence="2 3">
    <name type="scientific">Radiobacillus deserti</name>
    <dbReference type="NCBI Taxonomy" id="2594883"/>
    <lineage>
        <taxon>Bacteria</taxon>
        <taxon>Bacillati</taxon>
        <taxon>Bacillota</taxon>
        <taxon>Bacilli</taxon>
        <taxon>Bacillales</taxon>
        <taxon>Bacillaceae</taxon>
        <taxon>Radiobacillus</taxon>
    </lineage>
</organism>
<dbReference type="KEGG" id="aqt:FN924_16755"/>
<sequence length="131" mass="14624">MLRIVLSAAVLFIGTTGCAQTEPAPNSTSLLTDQAETTDPGYLQINNPAPRKIDETGDTWDKEKDKALIIKAAERMPRVHVKQVAFQESDAIVTVSIDEDLDEQEKQAWIENIKSAIEAEIQRYNIRVITE</sequence>
<dbReference type="RefSeq" id="WP_143896458.1">
    <property type="nucleotide sequence ID" value="NZ_CP041666.1"/>
</dbReference>
<name>A0A516KJX1_9BACI</name>
<feature type="chain" id="PRO_5021860652" description="Sporulation protein" evidence="1">
    <location>
        <begin position="20"/>
        <end position="131"/>
    </location>
</feature>
<evidence type="ECO:0008006" key="4">
    <source>
        <dbReference type="Google" id="ProtNLM"/>
    </source>
</evidence>
<proteinExistence type="predicted"/>
<dbReference type="AlphaFoldDB" id="A0A516KJX1"/>
<feature type="signal peptide" evidence="1">
    <location>
        <begin position="1"/>
        <end position="19"/>
    </location>
</feature>